<dbReference type="EMBL" id="JBBWWQ010000018">
    <property type="protein sequence ID" value="KAK8921131.1"/>
    <property type="molecule type" value="Genomic_DNA"/>
</dbReference>
<evidence type="ECO:0000313" key="2">
    <source>
        <dbReference type="EMBL" id="KAK8921131.1"/>
    </source>
</evidence>
<keyword evidence="1" id="KW-0472">Membrane</keyword>
<feature type="transmembrane region" description="Helical" evidence="1">
    <location>
        <begin position="46"/>
        <end position="67"/>
    </location>
</feature>
<name>A0AAP0AZK7_9ASPA</name>
<proteinExistence type="predicted"/>
<comment type="caution">
    <text evidence="2">The sequence shown here is derived from an EMBL/GenBank/DDBJ whole genome shotgun (WGS) entry which is preliminary data.</text>
</comment>
<keyword evidence="3" id="KW-1185">Reference proteome</keyword>
<sequence>MLGSLEMSLAWTPKLPSGWSSKRGRSTLIIRPLRRRFGTLPDRRGMFRYLIFFLLFRLIFSWFCLLIDH</sequence>
<protein>
    <submittedName>
        <fullName evidence="2">Uncharacterized protein</fullName>
    </submittedName>
</protein>
<organism evidence="2 3">
    <name type="scientific">Platanthera zijinensis</name>
    <dbReference type="NCBI Taxonomy" id="2320716"/>
    <lineage>
        <taxon>Eukaryota</taxon>
        <taxon>Viridiplantae</taxon>
        <taxon>Streptophyta</taxon>
        <taxon>Embryophyta</taxon>
        <taxon>Tracheophyta</taxon>
        <taxon>Spermatophyta</taxon>
        <taxon>Magnoliopsida</taxon>
        <taxon>Liliopsida</taxon>
        <taxon>Asparagales</taxon>
        <taxon>Orchidaceae</taxon>
        <taxon>Orchidoideae</taxon>
        <taxon>Orchideae</taxon>
        <taxon>Orchidinae</taxon>
        <taxon>Platanthera</taxon>
    </lineage>
</organism>
<dbReference type="Proteomes" id="UP001418222">
    <property type="component" value="Unassembled WGS sequence"/>
</dbReference>
<gene>
    <name evidence="2" type="ORF">KSP39_PZI020290</name>
</gene>
<keyword evidence="1" id="KW-1133">Transmembrane helix</keyword>
<accession>A0AAP0AZK7</accession>
<dbReference type="AlphaFoldDB" id="A0AAP0AZK7"/>
<evidence type="ECO:0000313" key="3">
    <source>
        <dbReference type="Proteomes" id="UP001418222"/>
    </source>
</evidence>
<evidence type="ECO:0000256" key="1">
    <source>
        <dbReference type="SAM" id="Phobius"/>
    </source>
</evidence>
<keyword evidence="1" id="KW-0812">Transmembrane</keyword>
<reference evidence="2 3" key="1">
    <citation type="journal article" date="2022" name="Nat. Plants">
        <title>Genomes of leafy and leafless Platanthera orchids illuminate the evolution of mycoheterotrophy.</title>
        <authorList>
            <person name="Li M.H."/>
            <person name="Liu K.W."/>
            <person name="Li Z."/>
            <person name="Lu H.C."/>
            <person name="Ye Q.L."/>
            <person name="Zhang D."/>
            <person name="Wang J.Y."/>
            <person name="Li Y.F."/>
            <person name="Zhong Z.M."/>
            <person name="Liu X."/>
            <person name="Yu X."/>
            <person name="Liu D.K."/>
            <person name="Tu X.D."/>
            <person name="Liu B."/>
            <person name="Hao Y."/>
            <person name="Liao X.Y."/>
            <person name="Jiang Y.T."/>
            <person name="Sun W.H."/>
            <person name="Chen J."/>
            <person name="Chen Y.Q."/>
            <person name="Ai Y."/>
            <person name="Zhai J.W."/>
            <person name="Wu S.S."/>
            <person name="Zhou Z."/>
            <person name="Hsiao Y.Y."/>
            <person name="Wu W.L."/>
            <person name="Chen Y.Y."/>
            <person name="Lin Y.F."/>
            <person name="Hsu J.L."/>
            <person name="Li C.Y."/>
            <person name="Wang Z.W."/>
            <person name="Zhao X."/>
            <person name="Zhong W.Y."/>
            <person name="Ma X.K."/>
            <person name="Ma L."/>
            <person name="Huang J."/>
            <person name="Chen G.Z."/>
            <person name="Huang M.Z."/>
            <person name="Huang L."/>
            <person name="Peng D.H."/>
            <person name="Luo Y.B."/>
            <person name="Zou S.Q."/>
            <person name="Chen S.P."/>
            <person name="Lan S."/>
            <person name="Tsai W.C."/>
            <person name="Van de Peer Y."/>
            <person name="Liu Z.J."/>
        </authorList>
    </citation>
    <scope>NUCLEOTIDE SEQUENCE [LARGE SCALE GENOMIC DNA]</scope>
    <source>
        <strain evidence="2">Lor287</strain>
    </source>
</reference>